<reference evidence="1" key="1">
    <citation type="submission" date="2022-06" db="EMBL/GenBank/DDBJ databases">
        <title>Aquibacillus sp. a new bacterium isolated from soil saline samples.</title>
        <authorList>
            <person name="Galisteo C."/>
            <person name="De La Haba R."/>
            <person name="Sanchez-Porro C."/>
            <person name="Ventosa A."/>
        </authorList>
    </citation>
    <scope>NUCLEOTIDE SEQUENCE</scope>
    <source>
        <strain evidence="1">3ASR75-54</strain>
    </source>
</reference>
<name>A0A9X3WF89_9BACI</name>
<sequence>MILYTPLSEFDIFPTDQASYTNRQMIDVDEMTVEIEHIEQGSYRITQLLSTNPQHFLNQSLTPGTTFQLY</sequence>
<keyword evidence="2" id="KW-1185">Reference proteome</keyword>
<evidence type="ECO:0000313" key="1">
    <source>
        <dbReference type="EMBL" id="MDC3416344.1"/>
    </source>
</evidence>
<dbReference type="Pfam" id="PF14035">
    <property type="entry name" value="YlzJ"/>
    <property type="match status" value="1"/>
</dbReference>
<dbReference type="InterPro" id="IPR025619">
    <property type="entry name" value="YlzJ"/>
</dbReference>
<dbReference type="EMBL" id="JAMQKC010000003">
    <property type="protein sequence ID" value="MDC3416344.1"/>
    <property type="molecule type" value="Genomic_DNA"/>
</dbReference>
<evidence type="ECO:0000313" key="2">
    <source>
        <dbReference type="Proteomes" id="UP001145069"/>
    </source>
</evidence>
<comment type="caution">
    <text evidence="1">The sequence shown here is derived from an EMBL/GenBank/DDBJ whole genome shotgun (WGS) entry which is preliminary data.</text>
</comment>
<gene>
    <name evidence="1" type="ORF">NC799_05390</name>
</gene>
<proteinExistence type="predicted"/>
<dbReference type="Proteomes" id="UP001145069">
    <property type="component" value="Unassembled WGS sequence"/>
</dbReference>
<dbReference type="RefSeq" id="WP_272445348.1">
    <property type="nucleotide sequence ID" value="NZ_JAMQKC010000003.1"/>
</dbReference>
<dbReference type="AlphaFoldDB" id="A0A9X3WF89"/>
<accession>A0A9X3WF89</accession>
<organism evidence="1 2">
    <name type="scientific">Aquibacillus salsiterrae</name>
    <dbReference type="NCBI Taxonomy" id="2950439"/>
    <lineage>
        <taxon>Bacteria</taxon>
        <taxon>Bacillati</taxon>
        <taxon>Bacillota</taxon>
        <taxon>Bacilli</taxon>
        <taxon>Bacillales</taxon>
        <taxon>Bacillaceae</taxon>
        <taxon>Aquibacillus</taxon>
    </lineage>
</organism>
<protein>
    <submittedName>
        <fullName evidence="1">YlzJ-like family protein</fullName>
    </submittedName>
</protein>